<dbReference type="SUPFAM" id="SSF50156">
    <property type="entry name" value="PDZ domain-like"/>
    <property type="match status" value="1"/>
</dbReference>
<dbReference type="InterPro" id="IPR001940">
    <property type="entry name" value="Peptidase_S1C"/>
</dbReference>
<dbReference type="InterPro" id="IPR001478">
    <property type="entry name" value="PDZ"/>
</dbReference>
<dbReference type="SMART" id="SM00228">
    <property type="entry name" value="PDZ"/>
    <property type="match status" value="1"/>
</dbReference>
<gene>
    <name evidence="8" type="ORF">EAV92_19340</name>
</gene>
<evidence type="ECO:0000256" key="4">
    <source>
        <dbReference type="ARBA" id="ARBA00022825"/>
    </source>
</evidence>
<dbReference type="InterPro" id="IPR036034">
    <property type="entry name" value="PDZ_sf"/>
</dbReference>
<feature type="transmembrane region" description="Helical" evidence="6">
    <location>
        <begin position="37"/>
        <end position="58"/>
    </location>
</feature>
<dbReference type="InterPro" id="IPR051201">
    <property type="entry name" value="Chloro_Bact_Ser_Proteases"/>
</dbReference>
<dbReference type="PRINTS" id="PR00834">
    <property type="entry name" value="PROTEASES2C"/>
</dbReference>
<dbReference type="PANTHER" id="PTHR43343">
    <property type="entry name" value="PEPTIDASE S12"/>
    <property type="match status" value="1"/>
</dbReference>
<dbReference type="GO" id="GO:0006508">
    <property type="term" value="P:proteolysis"/>
    <property type="evidence" value="ECO:0007669"/>
    <property type="project" value="UniProtKB-KW"/>
</dbReference>
<comment type="similarity">
    <text evidence="1">Belongs to the peptidase S1C family.</text>
</comment>
<keyword evidence="2" id="KW-0645">Protease</keyword>
<keyword evidence="9" id="KW-1185">Reference proteome</keyword>
<dbReference type="Pfam" id="PF13365">
    <property type="entry name" value="Trypsin_2"/>
    <property type="match status" value="1"/>
</dbReference>
<dbReference type="Gene3D" id="2.30.42.10">
    <property type="match status" value="1"/>
</dbReference>
<accession>A0A3G3K266</accession>
<dbReference type="Proteomes" id="UP000269097">
    <property type="component" value="Chromosome"/>
</dbReference>
<keyword evidence="6" id="KW-1133">Transmembrane helix</keyword>
<organism evidence="8 9">
    <name type="scientific">Cohnella candidum</name>
    <dbReference type="NCBI Taxonomy" id="2674991"/>
    <lineage>
        <taxon>Bacteria</taxon>
        <taxon>Bacillati</taxon>
        <taxon>Bacillota</taxon>
        <taxon>Bacilli</taxon>
        <taxon>Bacillales</taxon>
        <taxon>Paenibacillaceae</taxon>
        <taxon>Cohnella</taxon>
    </lineage>
</organism>
<dbReference type="KEGG" id="coh:EAV92_19340"/>
<evidence type="ECO:0000313" key="8">
    <source>
        <dbReference type="EMBL" id="AYQ74532.1"/>
    </source>
</evidence>
<feature type="domain" description="PDZ" evidence="7">
    <location>
        <begin position="314"/>
        <end position="419"/>
    </location>
</feature>
<keyword evidence="4" id="KW-0720">Serine protease</keyword>
<dbReference type="InterPro" id="IPR009003">
    <property type="entry name" value="Peptidase_S1_PA"/>
</dbReference>
<dbReference type="RefSeq" id="WP_123042612.1">
    <property type="nucleotide sequence ID" value="NZ_CP033433.1"/>
</dbReference>
<dbReference type="Gene3D" id="2.40.10.10">
    <property type="entry name" value="Trypsin-like serine proteases"/>
    <property type="match status" value="2"/>
</dbReference>
<dbReference type="EMBL" id="CP033433">
    <property type="protein sequence ID" value="AYQ74532.1"/>
    <property type="molecule type" value="Genomic_DNA"/>
</dbReference>
<keyword evidence="3" id="KW-0378">Hydrolase</keyword>
<name>A0A3G3K266_9BACL</name>
<dbReference type="InterPro" id="IPR043504">
    <property type="entry name" value="Peptidase_S1_PA_chymotrypsin"/>
</dbReference>
<proteinExistence type="inferred from homology"/>
<dbReference type="PANTHER" id="PTHR43343:SF3">
    <property type="entry name" value="PROTEASE DO-LIKE 8, CHLOROPLASTIC"/>
    <property type="match status" value="1"/>
</dbReference>
<protein>
    <submittedName>
        <fullName evidence="8">PDZ domain-containing protein</fullName>
    </submittedName>
</protein>
<evidence type="ECO:0000256" key="6">
    <source>
        <dbReference type="SAM" id="Phobius"/>
    </source>
</evidence>
<keyword evidence="6" id="KW-0812">Transmembrane</keyword>
<feature type="region of interest" description="Disordered" evidence="5">
    <location>
        <begin position="104"/>
        <end position="124"/>
    </location>
</feature>
<evidence type="ECO:0000313" key="9">
    <source>
        <dbReference type="Proteomes" id="UP000269097"/>
    </source>
</evidence>
<keyword evidence="6" id="KW-0472">Membrane</keyword>
<dbReference type="AlphaFoldDB" id="A0A3G3K266"/>
<dbReference type="GO" id="GO:0004252">
    <property type="term" value="F:serine-type endopeptidase activity"/>
    <property type="evidence" value="ECO:0007669"/>
    <property type="project" value="InterPro"/>
</dbReference>
<feature type="region of interest" description="Disordered" evidence="5">
    <location>
        <begin position="329"/>
        <end position="354"/>
    </location>
</feature>
<sequence>MSLFDDDFYSTKAKRSIQRYGPSGSGGMRGLRSMSTFRVAVVSSLVSALAVVLLFVLITGGREASPAAMPALAGGQSLVETSERIISASEKIRPAVVSIINITQKAQDQQSQDKGSGGDDSGDIPENASLGSGVIFKKGDGKAYIITNAHVVNDAAEVQAVLMDGTKKAATIVGQDTISDLAVLSVDSKGIDTVADIGDSEKLRVGEMVIAVGNPLGFGDSVTNGIVSFLHRIVPVSLNQDGIYDWEQEVIQTTAAINQGNSGGVLADLNGNVVGINSMKIADTGVEGIGFAIPIDTVMPVVEQLMENGKVLRPYMGVFSMDLATYLDNPPADGSDSGTDSNSDEGDSSAPQLVVPDGVKDGALVLEAVGPAQEAGLQLNDIITALDGKPIKGTMDLRKYLYNEKKIGDSLTVTYYRDGKKEELKLTLTEKDKEQ</sequence>
<reference evidence="8 9" key="1">
    <citation type="submission" date="2018-10" db="EMBL/GenBank/DDBJ databases">
        <title>Genome Sequence of Cohnella sp.</title>
        <authorList>
            <person name="Srinivasan S."/>
            <person name="Kim M.K."/>
        </authorList>
    </citation>
    <scope>NUCLEOTIDE SEQUENCE [LARGE SCALE GENOMIC DNA]</scope>
    <source>
        <strain evidence="8 9">18JY8-7</strain>
    </source>
</reference>
<dbReference type="Pfam" id="PF13180">
    <property type="entry name" value="PDZ_2"/>
    <property type="match status" value="1"/>
</dbReference>
<evidence type="ECO:0000256" key="1">
    <source>
        <dbReference type="ARBA" id="ARBA00010541"/>
    </source>
</evidence>
<evidence type="ECO:0000256" key="2">
    <source>
        <dbReference type="ARBA" id="ARBA00022670"/>
    </source>
</evidence>
<evidence type="ECO:0000259" key="7">
    <source>
        <dbReference type="SMART" id="SM00228"/>
    </source>
</evidence>
<dbReference type="SUPFAM" id="SSF50494">
    <property type="entry name" value="Trypsin-like serine proteases"/>
    <property type="match status" value="1"/>
</dbReference>
<evidence type="ECO:0000256" key="5">
    <source>
        <dbReference type="SAM" id="MobiDB-lite"/>
    </source>
</evidence>
<evidence type="ECO:0000256" key="3">
    <source>
        <dbReference type="ARBA" id="ARBA00022801"/>
    </source>
</evidence>